<dbReference type="EMBL" id="AP014961">
    <property type="protein sequence ID" value="BAS92354.1"/>
    <property type="molecule type" value="Genomic_DNA"/>
</dbReference>
<gene>
    <name evidence="2" type="ordered locus">Os05g0155250</name>
    <name evidence="2" type="ORF">OSNPB_050155250</name>
</gene>
<dbReference type="Gramene" id="Os05t0155250-00">
    <property type="protein sequence ID" value="Os05t0155250-00"/>
    <property type="gene ID" value="Os05g0155250"/>
</dbReference>
<dbReference type="AlphaFoldDB" id="A0A0P0WI42"/>
<reference evidence="2 3" key="2">
    <citation type="journal article" date="2013" name="Plant Cell Physiol.">
        <title>Rice Annotation Project Database (RAP-DB): an integrative and interactive database for rice genomics.</title>
        <authorList>
            <person name="Sakai H."/>
            <person name="Lee S.S."/>
            <person name="Tanaka T."/>
            <person name="Numa H."/>
            <person name="Kim J."/>
            <person name="Kawahara Y."/>
            <person name="Wakimoto H."/>
            <person name="Yang C.C."/>
            <person name="Iwamoto M."/>
            <person name="Abe T."/>
            <person name="Yamada Y."/>
            <person name="Muto A."/>
            <person name="Inokuchi H."/>
            <person name="Ikemura T."/>
            <person name="Matsumoto T."/>
            <person name="Sasaki T."/>
            <person name="Itoh T."/>
        </authorList>
    </citation>
    <scope>NUCLEOTIDE SEQUENCE [LARGE SCALE GENOMIC DNA]</scope>
    <source>
        <strain evidence="3">cv. Nipponbare</strain>
    </source>
</reference>
<evidence type="ECO:0000313" key="3">
    <source>
        <dbReference type="Proteomes" id="UP000059680"/>
    </source>
</evidence>
<keyword evidence="1" id="KW-0812">Transmembrane</keyword>
<organism evidence="2 3">
    <name type="scientific">Oryza sativa subsp. japonica</name>
    <name type="common">Rice</name>
    <dbReference type="NCBI Taxonomy" id="39947"/>
    <lineage>
        <taxon>Eukaryota</taxon>
        <taxon>Viridiplantae</taxon>
        <taxon>Streptophyta</taxon>
        <taxon>Embryophyta</taxon>
        <taxon>Tracheophyta</taxon>
        <taxon>Spermatophyta</taxon>
        <taxon>Magnoliopsida</taxon>
        <taxon>Liliopsida</taxon>
        <taxon>Poales</taxon>
        <taxon>Poaceae</taxon>
        <taxon>BOP clade</taxon>
        <taxon>Oryzoideae</taxon>
        <taxon>Oryzeae</taxon>
        <taxon>Oryzinae</taxon>
        <taxon>Oryza</taxon>
        <taxon>Oryza sativa</taxon>
    </lineage>
</organism>
<feature type="transmembrane region" description="Helical" evidence="1">
    <location>
        <begin position="7"/>
        <end position="32"/>
    </location>
</feature>
<evidence type="ECO:0000256" key="1">
    <source>
        <dbReference type="SAM" id="Phobius"/>
    </source>
</evidence>
<sequence>MVCLSSVLLISWVSMWTCLPVSSCVLIIPISLSSSSALSFRNLSLNFTFNKSGIICTSIKAVMHETTAVAAFATVSTTAIVLVYMAKVHKFIRWVAPQRTMNAPNCISTHR</sequence>
<name>A0A0P0WI42_ORYSJ</name>
<accession>A0A0P0WI42</accession>
<keyword evidence="3" id="KW-1185">Reference proteome</keyword>
<feature type="transmembrane region" description="Helical" evidence="1">
    <location>
        <begin position="68"/>
        <end position="86"/>
    </location>
</feature>
<reference evidence="3" key="1">
    <citation type="journal article" date="2005" name="Nature">
        <title>The map-based sequence of the rice genome.</title>
        <authorList>
            <consortium name="International rice genome sequencing project (IRGSP)"/>
            <person name="Matsumoto T."/>
            <person name="Wu J."/>
            <person name="Kanamori H."/>
            <person name="Katayose Y."/>
            <person name="Fujisawa M."/>
            <person name="Namiki N."/>
            <person name="Mizuno H."/>
            <person name="Yamamoto K."/>
            <person name="Antonio B.A."/>
            <person name="Baba T."/>
            <person name="Sakata K."/>
            <person name="Nagamura Y."/>
            <person name="Aoki H."/>
            <person name="Arikawa K."/>
            <person name="Arita K."/>
            <person name="Bito T."/>
            <person name="Chiden Y."/>
            <person name="Fujitsuka N."/>
            <person name="Fukunaka R."/>
            <person name="Hamada M."/>
            <person name="Harada C."/>
            <person name="Hayashi A."/>
            <person name="Hijishita S."/>
            <person name="Honda M."/>
            <person name="Hosokawa S."/>
            <person name="Ichikawa Y."/>
            <person name="Idonuma A."/>
            <person name="Iijima M."/>
            <person name="Ikeda M."/>
            <person name="Ikeno M."/>
            <person name="Ito K."/>
            <person name="Ito S."/>
            <person name="Ito T."/>
            <person name="Ito Y."/>
            <person name="Ito Y."/>
            <person name="Iwabuchi A."/>
            <person name="Kamiya K."/>
            <person name="Karasawa W."/>
            <person name="Kurita K."/>
            <person name="Katagiri S."/>
            <person name="Kikuta A."/>
            <person name="Kobayashi H."/>
            <person name="Kobayashi N."/>
            <person name="Machita K."/>
            <person name="Maehara T."/>
            <person name="Masukawa M."/>
            <person name="Mizubayashi T."/>
            <person name="Mukai Y."/>
            <person name="Nagasaki H."/>
            <person name="Nagata Y."/>
            <person name="Naito S."/>
            <person name="Nakashima M."/>
            <person name="Nakama Y."/>
            <person name="Nakamichi Y."/>
            <person name="Nakamura M."/>
            <person name="Meguro A."/>
            <person name="Negishi M."/>
            <person name="Ohta I."/>
            <person name="Ohta T."/>
            <person name="Okamoto M."/>
            <person name="Ono N."/>
            <person name="Saji S."/>
            <person name="Sakaguchi M."/>
            <person name="Sakai K."/>
            <person name="Shibata M."/>
            <person name="Shimokawa T."/>
            <person name="Song J."/>
            <person name="Takazaki Y."/>
            <person name="Terasawa K."/>
            <person name="Tsugane M."/>
            <person name="Tsuji K."/>
            <person name="Ueda S."/>
            <person name="Waki K."/>
            <person name="Yamagata H."/>
            <person name="Yamamoto M."/>
            <person name="Yamamoto S."/>
            <person name="Yamane H."/>
            <person name="Yoshiki S."/>
            <person name="Yoshihara R."/>
            <person name="Yukawa K."/>
            <person name="Zhong H."/>
            <person name="Yano M."/>
            <person name="Yuan Q."/>
            <person name="Ouyang S."/>
            <person name="Liu J."/>
            <person name="Jones K.M."/>
            <person name="Gansberger K."/>
            <person name="Moffat K."/>
            <person name="Hill J."/>
            <person name="Bera J."/>
            <person name="Fadrosh D."/>
            <person name="Jin S."/>
            <person name="Johri S."/>
            <person name="Kim M."/>
            <person name="Overton L."/>
            <person name="Reardon M."/>
            <person name="Tsitrin T."/>
            <person name="Vuong H."/>
            <person name="Weaver B."/>
            <person name="Ciecko A."/>
            <person name="Tallon L."/>
            <person name="Jackson J."/>
            <person name="Pai G."/>
            <person name="Aken S.V."/>
            <person name="Utterback T."/>
            <person name="Reidmuller S."/>
            <person name="Feldblyum T."/>
            <person name="Hsiao J."/>
            <person name="Zismann V."/>
            <person name="Iobst S."/>
            <person name="de Vazeille A.R."/>
            <person name="Buell C.R."/>
            <person name="Ying K."/>
            <person name="Li Y."/>
            <person name="Lu T."/>
            <person name="Huang Y."/>
            <person name="Zhao Q."/>
            <person name="Feng Q."/>
            <person name="Zhang L."/>
            <person name="Zhu J."/>
            <person name="Weng Q."/>
            <person name="Mu J."/>
            <person name="Lu Y."/>
            <person name="Fan D."/>
            <person name="Liu Y."/>
            <person name="Guan J."/>
            <person name="Zhang Y."/>
            <person name="Yu S."/>
            <person name="Liu X."/>
            <person name="Zhang Y."/>
            <person name="Hong G."/>
            <person name="Han B."/>
            <person name="Choisne N."/>
            <person name="Demange N."/>
            <person name="Orjeda G."/>
            <person name="Samain S."/>
            <person name="Cattolico L."/>
            <person name="Pelletier E."/>
            <person name="Couloux A."/>
            <person name="Segurens B."/>
            <person name="Wincker P."/>
            <person name="D'Hont A."/>
            <person name="Scarpelli C."/>
            <person name="Weissenbach J."/>
            <person name="Salanoubat M."/>
            <person name="Quetier F."/>
            <person name="Yu Y."/>
            <person name="Kim H.R."/>
            <person name="Rambo T."/>
            <person name="Currie J."/>
            <person name="Collura K."/>
            <person name="Luo M."/>
            <person name="Yang T."/>
            <person name="Ammiraju J.S.S."/>
            <person name="Engler F."/>
            <person name="Soderlund C."/>
            <person name="Wing R.A."/>
            <person name="Palmer L.E."/>
            <person name="de la Bastide M."/>
            <person name="Spiegel L."/>
            <person name="Nascimento L."/>
            <person name="Zutavern T."/>
            <person name="O'Shaughnessy A."/>
            <person name="Dike S."/>
            <person name="Dedhia N."/>
            <person name="Preston R."/>
            <person name="Balija V."/>
            <person name="McCombie W.R."/>
            <person name="Chow T."/>
            <person name="Chen H."/>
            <person name="Chung M."/>
            <person name="Chen C."/>
            <person name="Shaw J."/>
            <person name="Wu H."/>
            <person name="Hsiao K."/>
            <person name="Chao Y."/>
            <person name="Chu M."/>
            <person name="Cheng C."/>
            <person name="Hour A."/>
            <person name="Lee P."/>
            <person name="Lin S."/>
            <person name="Lin Y."/>
            <person name="Liou J."/>
            <person name="Liu S."/>
            <person name="Hsing Y."/>
            <person name="Raghuvanshi S."/>
            <person name="Mohanty A."/>
            <person name="Bharti A.K."/>
            <person name="Gaur A."/>
            <person name="Gupta V."/>
            <person name="Kumar D."/>
            <person name="Ravi V."/>
            <person name="Vij S."/>
            <person name="Kapur A."/>
            <person name="Khurana P."/>
            <person name="Khurana P."/>
            <person name="Khurana J.P."/>
            <person name="Tyagi A.K."/>
            <person name="Gaikwad K."/>
            <person name="Singh A."/>
            <person name="Dalal V."/>
            <person name="Srivastava S."/>
            <person name="Dixit A."/>
            <person name="Pal A.K."/>
            <person name="Ghazi I.A."/>
            <person name="Yadav M."/>
            <person name="Pandit A."/>
            <person name="Bhargava A."/>
            <person name="Sureshbabu K."/>
            <person name="Batra K."/>
            <person name="Sharma T.R."/>
            <person name="Mohapatra T."/>
            <person name="Singh N.K."/>
            <person name="Messing J."/>
            <person name="Nelson A.B."/>
            <person name="Fuks G."/>
            <person name="Kavchok S."/>
            <person name="Keizer G."/>
            <person name="Linton E."/>
            <person name="Llaca V."/>
            <person name="Song R."/>
            <person name="Tanyolac B."/>
            <person name="Young S."/>
            <person name="Ho-Il K."/>
            <person name="Hahn J.H."/>
            <person name="Sangsakoo G."/>
            <person name="Vanavichit A."/>
            <person name="de Mattos Luiz.A.T."/>
            <person name="Zimmer P.D."/>
            <person name="Malone G."/>
            <person name="Dellagostin O."/>
            <person name="de Oliveira A.C."/>
            <person name="Bevan M."/>
            <person name="Bancroft I."/>
            <person name="Minx P."/>
            <person name="Cordum H."/>
            <person name="Wilson R."/>
            <person name="Cheng Z."/>
            <person name="Jin W."/>
            <person name="Jiang J."/>
            <person name="Leong S.A."/>
            <person name="Iwama H."/>
            <person name="Gojobori T."/>
            <person name="Itoh T."/>
            <person name="Niimura Y."/>
            <person name="Fujii Y."/>
            <person name="Habara T."/>
            <person name="Sakai H."/>
            <person name="Sato Y."/>
            <person name="Wilson G."/>
            <person name="Kumar K."/>
            <person name="McCouch S."/>
            <person name="Juretic N."/>
            <person name="Hoen D."/>
            <person name="Wright S."/>
            <person name="Bruskiewich R."/>
            <person name="Bureau T."/>
            <person name="Miyao A."/>
            <person name="Hirochika H."/>
            <person name="Nishikawa T."/>
            <person name="Kadowaki K."/>
            <person name="Sugiura M."/>
            <person name="Burr B."/>
            <person name="Sasaki T."/>
        </authorList>
    </citation>
    <scope>NUCLEOTIDE SEQUENCE [LARGE SCALE GENOMIC DNA]</scope>
    <source>
        <strain evidence="3">cv. Nipponbare</strain>
    </source>
</reference>
<protein>
    <submittedName>
        <fullName evidence="2">Os05g0155250 protein</fullName>
    </submittedName>
</protein>
<dbReference type="InParanoid" id="A0A0P0WI42"/>
<keyword evidence="1" id="KW-0472">Membrane</keyword>
<proteinExistence type="predicted"/>
<dbReference type="PaxDb" id="39947-A0A0P0WI42"/>
<dbReference type="Proteomes" id="UP000059680">
    <property type="component" value="Chromosome 5"/>
</dbReference>
<keyword evidence="1" id="KW-1133">Transmembrane helix</keyword>
<evidence type="ECO:0000313" key="2">
    <source>
        <dbReference type="EMBL" id="BAS92354.1"/>
    </source>
</evidence>
<reference evidence="2 3" key="3">
    <citation type="journal article" date="2013" name="Rice">
        <title>Improvement of the Oryza sativa Nipponbare reference genome using next generation sequence and optical map data.</title>
        <authorList>
            <person name="Kawahara Y."/>
            <person name="de la Bastide M."/>
            <person name="Hamilton J.P."/>
            <person name="Kanamori H."/>
            <person name="McCombie W.R."/>
            <person name="Ouyang S."/>
            <person name="Schwartz D.C."/>
            <person name="Tanaka T."/>
            <person name="Wu J."/>
            <person name="Zhou S."/>
            <person name="Childs K.L."/>
            <person name="Davidson R.M."/>
            <person name="Lin H."/>
            <person name="Quesada-Ocampo L."/>
            <person name="Vaillancourt B."/>
            <person name="Sakai H."/>
            <person name="Lee S.S."/>
            <person name="Kim J."/>
            <person name="Numa H."/>
            <person name="Itoh T."/>
            <person name="Buell C.R."/>
            <person name="Matsumoto T."/>
        </authorList>
    </citation>
    <scope>NUCLEOTIDE SEQUENCE [LARGE SCALE GENOMIC DNA]</scope>
    <source>
        <strain evidence="3">cv. Nipponbare</strain>
    </source>
</reference>